<feature type="non-terminal residue" evidence="2">
    <location>
        <position position="1"/>
    </location>
</feature>
<protein>
    <recommendedName>
        <fullName evidence="1">AMP-dependent synthetase/ligase domain-containing protein</fullName>
    </recommendedName>
</protein>
<dbReference type="Proteomes" id="UP000249555">
    <property type="component" value="Unassembled WGS sequence"/>
</dbReference>
<dbReference type="InterPro" id="IPR000873">
    <property type="entry name" value="AMP-dep_synth/lig_dom"/>
</dbReference>
<reference evidence="2 3" key="1">
    <citation type="submission" date="2017-08" db="EMBL/GenBank/DDBJ databases">
        <title>Infants hospitalized years apart are colonized by the same room-sourced microbial strains.</title>
        <authorList>
            <person name="Brooks B."/>
            <person name="Olm M.R."/>
            <person name="Firek B.A."/>
            <person name="Baker R."/>
            <person name="Thomas B.C."/>
            <person name="Morowitz M.J."/>
            <person name="Banfield J.F."/>
        </authorList>
    </citation>
    <scope>NUCLEOTIDE SEQUENCE [LARGE SCALE GENOMIC DNA]</scope>
    <source>
        <strain evidence="2">S2_018_000_R3_119</strain>
    </source>
</reference>
<dbReference type="GO" id="GO:0005737">
    <property type="term" value="C:cytoplasm"/>
    <property type="evidence" value="ECO:0007669"/>
    <property type="project" value="TreeGrafter"/>
</dbReference>
<organism evidence="2 3">
    <name type="scientific">Sphingomonas taxi</name>
    <dbReference type="NCBI Taxonomy" id="1549858"/>
    <lineage>
        <taxon>Bacteria</taxon>
        <taxon>Pseudomonadati</taxon>
        <taxon>Pseudomonadota</taxon>
        <taxon>Alphaproteobacteria</taxon>
        <taxon>Sphingomonadales</taxon>
        <taxon>Sphingomonadaceae</taxon>
        <taxon>Sphingomonas</taxon>
    </lineage>
</organism>
<accession>A0A2W5ALQ8</accession>
<dbReference type="GO" id="GO:0043041">
    <property type="term" value="P:amino acid activation for nonribosomal peptide biosynthetic process"/>
    <property type="evidence" value="ECO:0007669"/>
    <property type="project" value="TreeGrafter"/>
</dbReference>
<feature type="domain" description="AMP-dependent synthetase/ligase" evidence="1">
    <location>
        <begin position="10"/>
        <end position="54"/>
    </location>
</feature>
<proteinExistence type="predicted"/>
<dbReference type="PRINTS" id="PR00154">
    <property type="entry name" value="AMPBINDING"/>
</dbReference>
<gene>
    <name evidence="2" type="ORF">DI640_14370</name>
</gene>
<dbReference type="PANTHER" id="PTHR45527:SF1">
    <property type="entry name" value="FATTY ACID SYNTHASE"/>
    <property type="match status" value="1"/>
</dbReference>
<dbReference type="GO" id="GO:0044550">
    <property type="term" value="P:secondary metabolite biosynthetic process"/>
    <property type="evidence" value="ECO:0007669"/>
    <property type="project" value="TreeGrafter"/>
</dbReference>
<evidence type="ECO:0000313" key="2">
    <source>
        <dbReference type="EMBL" id="PZO71441.1"/>
    </source>
</evidence>
<evidence type="ECO:0000259" key="1">
    <source>
        <dbReference type="Pfam" id="PF00501"/>
    </source>
</evidence>
<sequence length="62" mass="6503">PAHCADQPDHDPPTVAGPDDLAYVVHTSGSTGVPKGVLCHHRGAVNYLSFVMERSFGSRSSA</sequence>
<dbReference type="SUPFAM" id="SSF56801">
    <property type="entry name" value="Acetyl-CoA synthetase-like"/>
    <property type="match status" value="1"/>
</dbReference>
<dbReference type="InterPro" id="IPR020845">
    <property type="entry name" value="AMP-binding_CS"/>
</dbReference>
<dbReference type="AlphaFoldDB" id="A0A2W5ALQ8"/>
<dbReference type="GO" id="GO:0031177">
    <property type="term" value="F:phosphopantetheine binding"/>
    <property type="evidence" value="ECO:0007669"/>
    <property type="project" value="TreeGrafter"/>
</dbReference>
<dbReference type="Pfam" id="PF00501">
    <property type="entry name" value="AMP-binding"/>
    <property type="match status" value="1"/>
</dbReference>
<evidence type="ECO:0000313" key="3">
    <source>
        <dbReference type="Proteomes" id="UP000249555"/>
    </source>
</evidence>
<dbReference type="EMBL" id="QFMX01000058">
    <property type="protein sequence ID" value="PZO71441.1"/>
    <property type="molecule type" value="Genomic_DNA"/>
</dbReference>
<dbReference type="PANTHER" id="PTHR45527">
    <property type="entry name" value="NONRIBOSOMAL PEPTIDE SYNTHETASE"/>
    <property type="match status" value="1"/>
</dbReference>
<dbReference type="PROSITE" id="PS00455">
    <property type="entry name" value="AMP_BINDING"/>
    <property type="match status" value="1"/>
</dbReference>
<comment type="caution">
    <text evidence="2">The sequence shown here is derived from an EMBL/GenBank/DDBJ whole genome shotgun (WGS) entry which is preliminary data.</text>
</comment>
<dbReference type="Gene3D" id="3.40.50.980">
    <property type="match status" value="2"/>
</dbReference>
<dbReference type="InterPro" id="IPR020459">
    <property type="entry name" value="AMP-binding"/>
</dbReference>
<name>A0A2W5ALQ8_9SPHN</name>